<sequence length="234" mass="24369">AAAAAAAGMPAMPFPYPMMMQPQLPLSQPVSSPPSEADSSDRLASQVDSLALGSSATATPEKKVHEATEELKTESDKQWNGEEIHGGQNGDVSPSSEPSLVGEEMKGDEKRKSSLPEAAHDERTTNLIRKQMNEIEKEINRRAQNKNVKKIDDTGLAELIGTTSPPQFVAHFEAAAAAAQQEAALPFGAAAATAAAAPKESLNQLRNSFGLPPDSTIGVVPQQPAAVPAAAAAA</sequence>
<keyword evidence="4" id="KW-1185">Reference proteome</keyword>
<organism evidence="3 4">
    <name type="scientific">Pristionchus fissidentatus</name>
    <dbReference type="NCBI Taxonomy" id="1538716"/>
    <lineage>
        <taxon>Eukaryota</taxon>
        <taxon>Metazoa</taxon>
        <taxon>Ecdysozoa</taxon>
        <taxon>Nematoda</taxon>
        <taxon>Chromadorea</taxon>
        <taxon>Rhabditida</taxon>
        <taxon>Rhabditina</taxon>
        <taxon>Diplogasteromorpha</taxon>
        <taxon>Diplogasteroidea</taxon>
        <taxon>Neodiplogasteridae</taxon>
        <taxon>Pristionchus</taxon>
    </lineage>
</organism>
<proteinExistence type="predicted"/>
<evidence type="ECO:0000313" key="2">
    <source>
        <dbReference type="EMBL" id="GMT29078.1"/>
    </source>
</evidence>
<accession>A0AAV5X575</accession>
<name>A0AAV5X575_9BILA</name>
<comment type="caution">
    <text evidence="3">The sequence shown here is derived from an EMBL/GenBank/DDBJ whole genome shotgun (WGS) entry which is preliminary data.</text>
</comment>
<feature type="compositionally biased region" description="Polar residues" evidence="1">
    <location>
        <begin position="42"/>
        <end position="58"/>
    </location>
</feature>
<gene>
    <name evidence="2" type="ORF">PFISCL1PPCAC_20375</name>
    <name evidence="3" type="ORF">PFISCL1PPCAC_28926</name>
</gene>
<dbReference type="Proteomes" id="UP001432322">
    <property type="component" value="Unassembled WGS sequence"/>
</dbReference>
<feature type="compositionally biased region" description="Basic and acidic residues" evidence="1">
    <location>
        <begin position="60"/>
        <end position="85"/>
    </location>
</feature>
<feature type="compositionally biased region" description="Basic and acidic residues" evidence="1">
    <location>
        <begin position="103"/>
        <end position="124"/>
    </location>
</feature>
<feature type="region of interest" description="Disordered" evidence="1">
    <location>
        <begin position="1"/>
        <end position="129"/>
    </location>
</feature>
<dbReference type="EMBL" id="BTSY01000005">
    <property type="protein sequence ID" value="GMT29078.1"/>
    <property type="molecule type" value="Genomic_DNA"/>
</dbReference>
<feature type="compositionally biased region" description="Low complexity" evidence="1">
    <location>
        <begin position="1"/>
        <end position="35"/>
    </location>
</feature>
<feature type="non-terminal residue" evidence="3">
    <location>
        <position position="234"/>
    </location>
</feature>
<evidence type="ECO:0000256" key="1">
    <source>
        <dbReference type="SAM" id="MobiDB-lite"/>
    </source>
</evidence>
<feature type="non-terminal residue" evidence="3">
    <location>
        <position position="1"/>
    </location>
</feature>
<dbReference type="AlphaFoldDB" id="A0AAV5X575"/>
<protein>
    <submittedName>
        <fullName evidence="3">Uncharacterized protein</fullName>
    </submittedName>
</protein>
<evidence type="ECO:0000313" key="4">
    <source>
        <dbReference type="Proteomes" id="UP001432322"/>
    </source>
</evidence>
<evidence type="ECO:0000313" key="3">
    <source>
        <dbReference type="EMBL" id="GMT37629.1"/>
    </source>
</evidence>
<reference evidence="3" key="1">
    <citation type="submission" date="2023-10" db="EMBL/GenBank/DDBJ databases">
        <title>Genome assembly of Pristionchus species.</title>
        <authorList>
            <person name="Yoshida K."/>
            <person name="Sommer R.J."/>
        </authorList>
    </citation>
    <scope>NUCLEOTIDE SEQUENCE</scope>
    <source>
        <strain evidence="3">RS5133</strain>
    </source>
</reference>
<dbReference type="EMBL" id="BTSY01000202">
    <property type="protein sequence ID" value="GMT37629.1"/>
    <property type="molecule type" value="Genomic_DNA"/>
</dbReference>